<accession>A0A1I4IB28</accession>
<dbReference type="EMBL" id="FOSW01000012">
    <property type="protein sequence ID" value="SFL50961.1"/>
    <property type="molecule type" value="Genomic_DNA"/>
</dbReference>
<proteinExistence type="predicted"/>
<keyword evidence="1" id="KW-0732">Signal</keyword>
<name>A0A1I4IB28_9ACTN</name>
<organism evidence="2 3">
    <name type="scientific">Geodermatophilus ruber</name>
    <dbReference type="NCBI Taxonomy" id="504800"/>
    <lineage>
        <taxon>Bacteria</taxon>
        <taxon>Bacillati</taxon>
        <taxon>Actinomycetota</taxon>
        <taxon>Actinomycetes</taxon>
        <taxon>Geodermatophilales</taxon>
        <taxon>Geodermatophilaceae</taxon>
        <taxon>Geodermatophilus</taxon>
    </lineage>
</organism>
<reference evidence="2 3" key="1">
    <citation type="submission" date="2016-10" db="EMBL/GenBank/DDBJ databases">
        <authorList>
            <person name="de Groot N.N."/>
        </authorList>
    </citation>
    <scope>NUCLEOTIDE SEQUENCE [LARGE SCALE GENOMIC DNA]</scope>
    <source>
        <strain evidence="2 3">DSM 45317</strain>
    </source>
</reference>
<dbReference type="STRING" id="504800.SAMN04488085_112115"/>
<evidence type="ECO:0000313" key="2">
    <source>
        <dbReference type="EMBL" id="SFL50961.1"/>
    </source>
</evidence>
<dbReference type="SUPFAM" id="SSF55486">
    <property type="entry name" value="Metalloproteases ('zincins'), catalytic domain"/>
    <property type="match status" value="1"/>
</dbReference>
<dbReference type="InParanoid" id="A0A1I4IB28"/>
<dbReference type="PROSITE" id="PS51257">
    <property type="entry name" value="PROKAR_LIPOPROTEIN"/>
    <property type="match status" value="1"/>
</dbReference>
<keyword evidence="2" id="KW-0482">Metalloprotease</keyword>
<protein>
    <submittedName>
        <fullName evidence="2">Predicted metalloprotease</fullName>
    </submittedName>
</protein>
<keyword evidence="3" id="KW-1185">Reference proteome</keyword>
<keyword evidence="2" id="KW-0645">Protease</keyword>
<evidence type="ECO:0000313" key="3">
    <source>
        <dbReference type="Proteomes" id="UP000199152"/>
    </source>
</evidence>
<sequence>MRQVQRRALAAAAAGSMLLAGCATTVTGTAAAAHPLTDVPAEALPITGAGDGAIDVLARNAMADLLTYWERTYPELYGEPFVPLEGGIFAVDADDLDPAVYPDTGIGCDRLPVDPSEVEGNAFYLLPCDLVAYDSALIEELAAAHGRFLGPAVMAHEMGHAIQGRNGTWDTVDTIVSETQADCFAGAWTRWVADGNAAHSSLRVPELDEVVVGFLELRDPVGTGTDEDGAHGSGFDRVSGFFAGWDGGATACRDEFDEDRLFTAAEFTDHGDLENEGNASYDETLLIVDASLPLFYESIFPSEFGTRFQVPALEAFDGTAPDCGELGAHGRDLGYCGADGTVYFDETDLIEPAYAELGDFAVATGIALPYALAARDQLGLSTDDGAATRSAVCLTGWYTADFFAGDFREVTSLSPGDVDEAVSFLLTYGQTESVLPDTGLSGFELVGAFRDGFLHGGGGCDVGL</sequence>
<feature type="chain" id="PRO_5038436056" evidence="1">
    <location>
        <begin position="26"/>
        <end position="464"/>
    </location>
</feature>
<dbReference type="AlphaFoldDB" id="A0A1I4IB28"/>
<evidence type="ECO:0000256" key="1">
    <source>
        <dbReference type="SAM" id="SignalP"/>
    </source>
</evidence>
<dbReference type="RefSeq" id="WP_218146328.1">
    <property type="nucleotide sequence ID" value="NZ_FOSW01000012.1"/>
</dbReference>
<dbReference type="Proteomes" id="UP000199152">
    <property type="component" value="Unassembled WGS sequence"/>
</dbReference>
<dbReference type="GO" id="GO:0008237">
    <property type="term" value="F:metallopeptidase activity"/>
    <property type="evidence" value="ECO:0007669"/>
    <property type="project" value="UniProtKB-KW"/>
</dbReference>
<keyword evidence="2" id="KW-0378">Hydrolase</keyword>
<dbReference type="GO" id="GO:0006508">
    <property type="term" value="P:proteolysis"/>
    <property type="evidence" value="ECO:0007669"/>
    <property type="project" value="UniProtKB-KW"/>
</dbReference>
<feature type="signal peptide" evidence="1">
    <location>
        <begin position="1"/>
        <end position="25"/>
    </location>
</feature>
<gene>
    <name evidence="2" type="ORF">SAMN04488085_112115</name>
</gene>